<dbReference type="GO" id="GO:0003774">
    <property type="term" value="F:cytoskeletal motor activity"/>
    <property type="evidence" value="ECO:0007669"/>
    <property type="project" value="InterPro"/>
</dbReference>
<evidence type="ECO:0000313" key="12">
    <source>
        <dbReference type="Proteomes" id="UP000197424"/>
    </source>
</evidence>
<keyword evidence="7 9" id="KW-0975">Bacterial flagellum</keyword>
<feature type="chain" id="PRO_5013236028" description="Flagellar L-ring protein" evidence="10">
    <location>
        <begin position="18"/>
        <end position="233"/>
    </location>
</feature>
<evidence type="ECO:0000256" key="8">
    <source>
        <dbReference type="ARBA" id="ARBA00023237"/>
    </source>
</evidence>
<dbReference type="GO" id="GO:0009279">
    <property type="term" value="C:cell outer membrane"/>
    <property type="evidence" value="ECO:0007669"/>
    <property type="project" value="UniProtKB-SubCell"/>
</dbReference>
<dbReference type="OrthoDB" id="9789463at2"/>
<evidence type="ECO:0000256" key="4">
    <source>
        <dbReference type="ARBA" id="ARBA00011439"/>
    </source>
</evidence>
<comment type="subcellular location">
    <subcellularLocation>
        <location evidence="9">Cell outer membrane</location>
        <topology evidence="9">Lipid-anchor</topology>
    </subcellularLocation>
    <subcellularLocation>
        <location evidence="9">Bacterial flagellum basal body</location>
    </subcellularLocation>
    <subcellularLocation>
        <location evidence="2">Membrane</location>
    </subcellularLocation>
</comment>
<dbReference type="AlphaFoldDB" id="A0A248LGD7"/>
<dbReference type="Proteomes" id="UP000197424">
    <property type="component" value="Chromosome"/>
</dbReference>
<evidence type="ECO:0000256" key="3">
    <source>
        <dbReference type="ARBA" id="ARBA00006929"/>
    </source>
</evidence>
<accession>A0A248LGD7</accession>
<keyword evidence="8 9" id="KW-0998">Cell outer membrane</keyword>
<proteinExistence type="inferred from homology"/>
<dbReference type="RefSeq" id="WP_088859988.1">
    <property type="nucleotide sequence ID" value="NZ_CP022115.1"/>
</dbReference>
<keyword evidence="9" id="KW-0449">Lipoprotein</keyword>
<evidence type="ECO:0000313" key="11">
    <source>
        <dbReference type="EMBL" id="ASJ23243.1"/>
    </source>
</evidence>
<evidence type="ECO:0000256" key="6">
    <source>
        <dbReference type="ARBA" id="ARBA00023136"/>
    </source>
</evidence>
<evidence type="ECO:0000256" key="9">
    <source>
        <dbReference type="HAMAP-Rule" id="MF_00415"/>
    </source>
</evidence>
<sequence length="233" mass="24756">MRILSSLCVAMASLLLAACSMVPPTSIVQQPLTARPQPQAMSRPSNGAIFQTAGVRPLYEEALPRMIGDTLTVVIEEKTTTSAQESTNGSKNAKADIGLPGINLPFTSKDLGPFTGTASASASASGSGKAAASSSFLATLTTTVIDVLPNGNLVVSGEKQVRINGELEYIRLSGIVNPRDIKPYSRDKGLQQGYYVSSTRLADARIEQQGEGNNNRFAQPGWLTRFFMTISPF</sequence>
<keyword evidence="6 9" id="KW-0472">Membrane</keyword>
<comment type="function">
    <text evidence="1 9">Assembles around the rod to form the L-ring and probably protects the motor/basal body from shearing forces during rotation.</text>
</comment>
<dbReference type="EMBL" id="CP022115">
    <property type="protein sequence ID" value="ASJ23243.1"/>
    <property type="molecule type" value="Genomic_DNA"/>
</dbReference>
<organism evidence="11 12">
    <name type="scientific">Laribacter hongkongensis</name>
    <dbReference type="NCBI Taxonomy" id="168471"/>
    <lineage>
        <taxon>Bacteria</taxon>
        <taxon>Pseudomonadati</taxon>
        <taxon>Pseudomonadota</taxon>
        <taxon>Betaproteobacteria</taxon>
        <taxon>Neisseriales</taxon>
        <taxon>Aquaspirillaceae</taxon>
        <taxon>Laribacter</taxon>
    </lineage>
</organism>
<feature type="signal peptide" evidence="10">
    <location>
        <begin position="1"/>
        <end position="17"/>
    </location>
</feature>
<dbReference type="HAMAP" id="MF_00415">
    <property type="entry name" value="FlgH"/>
    <property type="match status" value="1"/>
</dbReference>
<reference evidence="12" key="1">
    <citation type="submission" date="2017-06" db="EMBL/GenBank/DDBJ databases">
        <title>Whole genome sequence of Laribacter hongkongensis LHGZ1.</title>
        <authorList>
            <person name="Chen D."/>
            <person name="Wu H."/>
            <person name="Chen J."/>
        </authorList>
    </citation>
    <scope>NUCLEOTIDE SEQUENCE [LARGE SCALE GENOMIC DNA]</scope>
    <source>
        <strain evidence="12">LHGZ1</strain>
    </source>
</reference>
<evidence type="ECO:0000256" key="2">
    <source>
        <dbReference type="ARBA" id="ARBA00004370"/>
    </source>
</evidence>
<dbReference type="PRINTS" id="PR01008">
    <property type="entry name" value="FLGLRINGFLGH"/>
</dbReference>
<dbReference type="PROSITE" id="PS51257">
    <property type="entry name" value="PROKAR_LIPOPROTEIN"/>
    <property type="match status" value="1"/>
</dbReference>
<gene>
    <name evidence="9 11" type="primary">flgH</name>
    <name evidence="11" type="ORF">LHGZ1_0412</name>
</gene>
<keyword evidence="11" id="KW-0966">Cell projection</keyword>
<evidence type="ECO:0000256" key="5">
    <source>
        <dbReference type="ARBA" id="ARBA00022729"/>
    </source>
</evidence>
<dbReference type="PANTHER" id="PTHR34933:SF3">
    <property type="entry name" value="FLAGELLAR L-RING PROTEIN"/>
    <property type="match status" value="1"/>
</dbReference>
<comment type="subunit">
    <text evidence="4 9">The basal body constitutes a major portion of the flagellar organelle and consists of four rings (L,P,S, and M) mounted on a central rod.</text>
</comment>
<protein>
    <recommendedName>
        <fullName evidence="9">Flagellar L-ring protein</fullName>
    </recommendedName>
    <alternativeName>
        <fullName evidence="9">Basal body L-ring protein</fullName>
    </alternativeName>
</protein>
<dbReference type="PANTHER" id="PTHR34933">
    <property type="entry name" value="FLAGELLAR L-RING PROTEIN"/>
    <property type="match status" value="1"/>
</dbReference>
<evidence type="ECO:0000256" key="10">
    <source>
        <dbReference type="SAM" id="SignalP"/>
    </source>
</evidence>
<dbReference type="GO" id="GO:0071973">
    <property type="term" value="P:bacterial-type flagellum-dependent cell motility"/>
    <property type="evidence" value="ECO:0007669"/>
    <property type="project" value="InterPro"/>
</dbReference>
<dbReference type="Pfam" id="PF02107">
    <property type="entry name" value="FlgH"/>
    <property type="match status" value="1"/>
</dbReference>
<name>A0A248LGD7_9NEIS</name>
<keyword evidence="11" id="KW-0282">Flagellum</keyword>
<dbReference type="InterPro" id="IPR000527">
    <property type="entry name" value="Flag_Lring"/>
</dbReference>
<evidence type="ECO:0000256" key="7">
    <source>
        <dbReference type="ARBA" id="ARBA00023143"/>
    </source>
</evidence>
<keyword evidence="5 9" id="KW-0732">Signal</keyword>
<comment type="similarity">
    <text evidence="3 9">Belongs to the FlgH family.</text>
</comment>
<keyword evidence="11" id="KW-0969">Cilium</keyword>
<dbReference type="GO" id="GO:0009427">
    <property type="term" value="C:bacterial-type flagellum basal body, distal rod, L ring"/>
    <property type="evidence" value="ECO:0007669"/>
    <property type="project" value="InterPro"/>
</dbReference>
<evidence type="ECO:0000256" key="1">
    <source>
        <dbReference type="ARBA" id="ARBA00002591"/>
    </source>
</evidence>